<protein>
    <recommendedName>
        <fullName evidence="2">protein-tyrosine-phosphatase</fullName>
        <ecNumber evidence="2">3.1.3.48</ecNumber>
    </recommendedName>
</protein>
<dbReference type="InterPro" id="IPR029260">
    <property type="entry name" value="DSPn"/>
</dbReference>
<dbReference type="CDD" id="cd17657">
    <property type="entry name" value="CDC14_N"/>
    <property type="match status" value="1"/>
</dbReference>
<proteinExistence type="inferred from homology"/>
<feature type="region of interest" description="Disordered" evidence="5">
    <location>
        <begin position="372"/>
        <end position="396"/>
    </location>
</feature>
<keyword evidence="3" id="KW-0378">Hydrolase</keyword>
<dbReference type="InterPro" id="IPR050561">
    <property type="entry name" value="PTP"/>
</dbReference>
<feature type="compositionally biased region" description="Polar residues" evidence="5">
    <location>
        <begin position="374"/>
        <end position="383"/>
    </location>
</feature>
<dbReference type="EMBL" id="CAJFCW020000002">
    <property type="protein sequence ID" value="CAG9090883.1"/>
    <property type="molecule type" value="Genomic_DNA"/>
</dbReference>
<dbReference type="Gene3D" id="3.90.190.10">
    <property type="entry name" value="Protein tyrosine phosphatase superfamily"/>
    <property type="match status" value="2"/>
</dbReference>
<gene>
    <name evidence="8" type="ORF">BOKJ2_LOCUS3073</name>
</gene>
<dbReference type="Pfam" id="PF22785">
    <property type="entry name" value="Tc-R-P"/>
    <property type="match status" value="1"/>
</dbReference>
<accession>A0A811K539</accession>
<dbReference type="OrthoDB" id="266663at2759"/>
<dbReference type="PROSITE" id="PS00383">
    <property type="entry name" value="TYR_PHOSPHATASE_1"/>
    <property type="match status" value="1"/>
</dbReference>
<evidence type="ECO:0000259" key="6">
    <source>
        <dbReference type="PROSITE" id="PS50054"/>
    </source>
</evidence>
<feature type="region of interest" description="Disordered" evidence="5">
    <location>
        <begin position="336"/>
        <end position="355"/>
    </location>
</feature>
<dbReference type="InterPro" id="IPR029021">
    <property type="entry name" value="Prot-tyrosine_phosphatase-like"/>
</dbReference>
<dbReference type="Pfam" id="PF14671">
    <property type="entry name" value="DSPn"/>
    <property type="match status" value="1"/>
</dbReference>
<dbReference type="InterPro" id="IPR020422">
    <property type="entry name" value="TYR_PHOSPHATASE_DUAL_dom"/>
</dbReference>
<evidence type="ECO:0000256" key="3">
    <source>
        <dbReference type="ARBA" id="ARBA00022801"/>
    </source>
</evidence>
<dbReference type="CDD" id="cd14499">
    <property type="entry name" value="CDC14_C"/>
    <property type="match status" value="1"/>
</dbReference>
<evidence type="ECO:0000256" key="1">
    <source>
        <dbReference type="ARBA" id="ARBA00007315"/>
    </source>
</evidence>
<reference evidence="8" key="1">
    <citation type="submission" date="2020-09" db="EMBL/GenBank/DDBJ databases">
        <authorList>
            <person name="Kikuchi T."/>
        </authorList>
    </citation>
    <scope>NUCLEOTIDE SEQUENCE</scope>
    <source>
        <strain evidence="8">SH1</strain>
    </source>
</reference>
<evidence type="ECO:0000256" key="2">
    <source>
        <dbReference type="ARBA" id="ARBA00013064"/>
    </source>
</evidence>
<dbReference type="InterPro" id="IPR044506">
    <property type="entry name" value="CDC14_C"/>
</dbReference>
<name>A0A811K539_9BILA</name>
<organism evidence="8 9">
    <name type="scientific">Bursaphelenchus okinawaensis</name>
    <dbReference type="NCBI Taxonomy" id="465554"/>
    <lineage>
        <taxon>Eukaryota</taxon>
        <taxon>Metazoa</taxon>
        <taxon>Ecdysozoa</taxon>
        <taxon>Nematoda</taxon>
        <taxon>Chromadorea</taxon>
        <taxon>Rhabditida</taxon>
        <taxon>Tylenchina</taxon>
        <taxon>Tylenchomorpha</taxon>
        <taxon>Aphelenchoidea</taxon>
        <taxon>Aphelenchoididae</taxon>
        <taxon>Bursaphelenchus</taxon>
    </lineage>
</organism>
<dbReference type="PROSITE" id="PS50054">
    <property type="entry name" value="TYR_PHOSPHATASE_DUAL"/>
    <property type="match status" value="1"/>
</dbReference>
<dbReference type="PANTHER" id="PTHR23339">
    <property type="entry name" value="TYROSINE SPECIFIC PROTEIN PHOSPHATASE AND DUAL SPECIFICITY PROTEIN PHOSPHATASE"/>
    <property type="match status" value="1"/>
</dbReference>
<sequence length="543" mass="61446">MTLTSTAGRPYGHVAQIIQNRLFFGSFHEVPKNDEHTVHARIDELVTYHPFYSDFGPINLAELYKACLFIDNLLKENPKRRVVICSDSNDCNRVNAAFLVASYMVIYHKISADQAYLRVQRAEPPAFIGYIDAALGEPSYLLHLQHTIKAVEKALKYKWLDFDNFDAEEYEYYERVENGDLNWIIPGKILSFCGPHDRSYIHNGYPYHAPEVYFDYFRANGVSTIVRLNTKLYDRKRFIEAGFDHRDLFFIDGSTPTQEIVHKFLEIVDNAKGAVAIHCKAGLGRTGTLIACWMMKHCKMTAPQCMAWLRICRPGSVIGPQQQFLIDRQSWCWKQGSTQGKHKSPLRVPAKTEDEKNANAVEISLDAKPVPKTSIGNVNNGNIDETEINDKGQSQGDRLNEMKLRSQRVVSKPSDAFISPTSAGSYQLPSATTPIKQLKLSTSPRSPPDPYKKNSLSFRMPISKVIVATTHYKSSSPRITTIKSARPSPYTSSPGNAKYALRPRKTLSSPIRYDPTTEKSNISKVLVRHHKTSPLTPGRYNRI</sequence>
<dbReference type="SMART" id="SM00404">
    <property type="entry name" value="PTPc_motif"/>
    <property type="match status" value="1"/>
</dbReference>
<dbReference type="Proteomes" id="UP000614601">
    <property type="component" value="Unassembled WGS sequence"/>
</dbReference>
<feature type="domain" description="Tyrosine-protein phosphatase" evidence="6">
    <location>
        <begin position="179"/>
        <end position="337"/>
    </location>
</feature>
<dbReference type="FunFam" id="3.90.190.10:FF:000006">
    <property type="entry name" value="Dual specificity protein phosphatase CDC14B"/>
    <property type="match status" value="1"/>
</dbReference>
<feature type="compositionally biased region" description="Polar residues" evidence="5">
    <location>
        <begin position="419"/>
        <end position="430"/>
    </location>
</feature>
<dbReference type="InterPro" id="IPR003595">
    <property type="entry name" value="Tyr_Pase_cat"/>
</dbReference>
<keyword evidence="9" id="KW-1185">Reference proteome</keyword>
<evidence type="ECO:0000259" key="7">
    <source>
        <dbReference type="PROSITE" id="PS50056"/>
    </source>
</evidence>
<evidence type="ECO:0000313" key="9">
    <source>
        <dbReference type="Proteomes" id="UP000614601"/>
    </source>
</evidence>
<feature type="domain" description="Tyrosine specific protein phosphatases" evidence="7">
    <location>
        <begin position="262"/>
        <end position="324"/>
    </location>
</feature>
<comment type="similarity">
    <text evidence="1">Belongs to the protein-tyrosine phosphatase family. Non-receptor class CDC14 subfamily.</text>
</comment>
<dbReference type="PROSITE" id="PS50056">
    <property type="entry name" value="TYR_PHOSPHATASE_2"/>
    <property type="match status" value="1"/>
</dbReference>
<comment type="caution">
    <text evidence="8">The sequence shown here is derived from an EMBL/GenBank/DDBJ whole genome shotgun (WGS) entry which is preliminary data.</text>
</comment>
<dbReference type="SUPFAM" id="SSF52799">
    <property type="entry name" value="(Phosphotyrosine protein) phosphatases II"/>
    <property type="match status" value="2"/>
</dbReference>
<evidence type="ECO:0000256" key="4">
    <source>
        <dbReference type="ARBA" id="ARBA00022912"/>
    </source>
</evidence>
<dbReference type="InterPro" id="IPR000387">
    <property type="entry name" value="Tyr_Pase_dom"/>
</dbReference>
<dbReference type="InterPro" id="IPR016130">
    <property type="entry name" value="Tyr_Pase_AS"/>
</dbReference>
<dbReference type="EMBL" id="CAJFDH010000002">
    <property type="protein sequence ID" value="CAD5210209.1"/>
    <property type="molecule type" value="Genomic_DNA"/>
</dbReference>
<evidence type="ECO:0000256" key="5">
    <source>
        <dbReference type="SAM" id="MobiDB-lite"/>
    </source>
</evidence>
<feature type="region of interest" description="Disordered" evidence="5">
    <location>
        <begin position="411"/>
        <end position="430"/>
    </location>
</feature>
<dbReference type="GO" id="GO:0004725">
    <property type="term" value="F:protein tyrosine phosphatase activity"/>
    <property type="evidence" value="ECO:0007669"/>
    <property type="project" value="UniProtKB-EC"/>
</dbReference>
<dbReference type="AlphaFoldDB" id="A0A811K539"/>
<keyword evidence="4" id="KW-0904">Protein phosphatase</keyword>
<dbReference type="EC" id="3.1.3.48" evidence="2"/>
<evidence type="ECO:0000313" key="8">
    <source>
        <dbReference type="EMBL" id="CAD5210209.1"/>
    </source>
</evidence>
<dbReference type="Proteomes" id="UP000783686">
    <property type="component" value="Unassembled WGS sequence"/>
</dbReference>